<evidence type="ECO:0000259" key="10">
    <source>
        <dbReference type="Pfam" id="PF00266"/>
    </source>
</evidence>
<evidence type="ECO:0000256" key="2">
    <source>
        <dbReference type="ARBA" id="ARBA00006490"/>
    </source>
</evidence>
<comment type="cofactor">
    <cofactor evidence="1">
        <name>pyridoxal 5'-phosphate</name>
        <dbReference type="ChEBI" id="CHEBI:597326"/>
    </cofactor>
</comment>
<sequence>MKTDNFKDAKNISNKSKARIYLDYASSTPLHPEVKKAMEPFWSEDFGNAGSRHEEGMKAEKSLKEFRGKIAGILNVKKEEIIFTSGGTESNSLAIIGFLNYLEKKKRLSGKQIITTEIEHPSVLEIFKEYEKKGLDVSFTPIFPSGFVDLKKLSELSSDKTILVSIAYVNSEIGVIQPLKKIKNLLLKKNTEIIFHTDASQAPLYLQTRPESLGVDMMSLDGQKIYGPKGIGLLYKNNKVKISPIFLGGTQEKGLRPGTENVPLIAGLSKALEIAEEERPEASEKVSNLRNYFFERLLSLSPRVTPNGSREFRIANNVNISVKGESGEMLILKLNQKGISATSKSACMEESEENSYVLKALGGGESSGVRFTLGKETTKEEIDKTVLLLKEIIGT</sequence>
<comment type="catalytic activity">
    <reaction evidence="8">
        <text>(sulfur carrier)-H + L-cysteine = (sulfur carrier)-SH + L-alanine</text>
        <dbReference type="Rhea" id="RHEA:43892"/>
        <dbReference type="Rhea" id="RHEA-COMP:14737"/>
        <dbReference type="Rhea" id="RHEA-COMP:14739"/>
        <dbReference type="ChEBI" id="CHEBI:29917"/>
        <dbReference type="ChEBI" id="CHEBI:35235"/>
        <dbReference type="ChEBI" id="CHEBI:57972"/>
        <dbReference type="ChEBI" id="CHEBI:64428"/>
        <dbReference type="EC" id="2.8.1.7"/>
    </reaction>
</comment>
<evidence type="ECO:0000313" key="11">
    <source>
        <dbReference type="EMBL" id="PIP86507.1"/>
    </source>
</evidence>
<gene>
    <name evidence="11" type="ORF">COW82_01675</name>
</gene>
<dbReference type="InterPro" id="IPR016454">
    <property type="entry name" value="Cysteine_dSase"/>
</dbReference>
<comment type="caution">
    <text evidence="11">The sequence shown here is derived from an EMBL/GenBank/DDBJ whole genome shotgun (WGS) entry which is preliminary data.</text>
</comment>
<evidence type="ECO:0000256" key="5">
    <source>
        <dbReference type="ARBA" id="ARBA00022898"/>
    </source>
</evidence>
<keyword evidence="5" id="KW-0663">Pyridoxal phosphate</keyword>
<keyword evidence="7" id="KW-0411">Iron-sulfur</keyword>
<name>A0A2H0DWG1_9BACT</name>
<dbReference type="InterPro" id="IPR000192">
    <property type="entry name" value="Aminotrans_V_dom"/>
</dbReference>
<evidence type="ECO:0000256" key="9">
    <source>
        <dbReference type="SAM" id="Coils"/>
    </source>
</evidence>
<organism evidence="11 12">
    <name type="scientific">Candidatus Campbellbacteria bacterium CG22_combo_CG10-13_8_21_14_all_43_18</name>
    <dbReference type="NCBI Taxonomy" id="1974530"/>
    <lineage>
        <taxon>Bacteria</taxon>
        <taxon>Candidatus Campbelliibacteriota</taxon>
    </lineage>
</organism>
<keyword evidence="9" id="KW-0175">Coiled coil</keyword>
<dbReference type="PIRSF" id="PIRSF005572">
    <property type="entry name" value="NifS"/>
    <property type="match status" value="1"/>
</dbReference>
<dbReference type="Gene3D" id="1.10.260.50">
    <property type="match status" value="1"/>
</dbReference>
<dbReference type="SUPFAM" id="SSF53383">
    <property type="entry name" value="PLP-dependent transferases"/>
    <property type="match status" value="1"/>
</dbReference>
<evidence type="ECO:0000256" key="1">
    <source>
        <dbReference type="ARBA" id="ARBA00001933"/>
    </source>
</evidence>
<accession>A0A2H0DWG1</accession>
<dbReference type="GO" id="GO:0046872">
    <property type="term" value="F:metal ion binding"/>
    <property type="evidence" value="ECO:0007669"/>
    <property type="project" value="UniProtKB-KW"/>
</dbReference>
<dbReference type="InterPro" id="IPR015422">
    <property type="entry name" value="PyrdxlP-dep_Trfase_small"/>
</dbReference>
<dbReference type="Gene3D" id="3.90.1150.10">
    <property type="entry name" value="Aspartate Aminotransferase, domain 1"/>
    <property type="match status" value="1"/>
</dbReference>
<evidence type="ECO:0000256" key="8">
    <source>
        <dbReference type="ARBA" id="ARBA00050776"/>
    </source>
</evidence>
<dbReference type="GO" id="GO:0051536">
    <property type="term" value="F:iron-sulfur cluster binding"/>
    <property type="evidence" value="ECO:0007669"/>
    <property type="project" value="UniProtKB-KW"/>
</dbReference>
<evidence type="ECO:0000256" key="3">
    <source>
        <dbReference type="ARBA" id="ARBA00022679"/>
    </source>
</evidence>
<feature type="domain" description="Aminotransferase class V" evidence="10">
    <location>
        <begin position="20"/>
        <end position="384"/>
    </location>
</feature>
<dbReference type="InterPro" id="IPR015421">
    <property type="entry name" value="PyrdxlP-dep_Trfase_major"/>
</dbReference>
<evidence type="ECO:0000313" key="12">
    <source>
        <dbReference type="Proteomes" id="UP000231276"/>
    </source>
</evidence>
<keyword evidence="4" id="KW-0479">Metal-binding</keyword>
<dbReference type="GO" id="GO:0031071">
    <property type="term" value="F:cysteine desulfurase activity"/>
    <property type="evidence" value="ECO:0007669"/>
    <property type="project" value="UniProtKB-EC"/>
</dbReference>
<reference evidence="11 12" key="1">
    <citation type="submission" date="2017-09" db="EMBL/GenBank/DDBJ databases">
        <title>Depth-based differentiation of microbial function through sediment-hosted aquifers and enrichment of novel symbionts in the deep terrestrial subsurface.</title>
        <authorList>
            <person name="Probst A.J."/>
            <person name="Ladd B."/>
            <person name="Jarett J.K."/>
            <person name="Geller-Mcgrath D.E."/>
            <person name="Sieber C.M."/>
            <person name="Emerson J.B."/>
            <person name="Anantharaman K."/>
            <person name="Thomas B.C."/>
            <person name="Malmstrom R."/>
            <person name="Stieglmeier M."/>
            <person name="Klingl A."/>
            <person name="Woyke T."/>
            <person name="Ryan C.M."/>
            <person name="Banfield J.F."/>
        </authorList>
    </citation>
    <scope>NUCLEOTIDE SEQUENCE [LARGE SCALE GENOMIC DNA]</scope>
    <source>
        <strain evidence="11">CG22_combo_CG10-13_8_21_14_all_43_18</strain>
    </source>
</reference>
<dbReference type="AlphaFoldDB" id="A0A2H0DWG1"/>
<proteinExistence type="inferred from homology"/>
<evidence type="ECO:0000256" key="7">
    <source>
        <dbReference type="ARBA" id="ARBA00023014"/>
    </source>
</evidence>
<dbReference type="EMBL" id="PCTS01000022">
    <property type="protein sequence ID" value="PIP86507.1"/>
    <property type="molecule type" value="Genomic_DNA"/>
</dbReference>
<protein>
    <submittedName>
        <fullName evidence="11">Cysteine desulfurase NifS</fullName>
    </submittedName>
</protein>
<evidence type="ECO:0000256" key="6">
    <source>
        <dbReference type="ARBA" id="ARBA00023004"/>
    </source>
</evidence>
<feature type="coiled-coil region" evidence="9">
    <location>
        <begin position="265"/>
        <end position="292"/>
    </location>
</feature>
<dbReference type="PANTHER" id="PTHR11601:SF34">
    <property type="entry name" value="CYSTEINE DESULFURASE"/>
    <property type="match status" value="1"/>
</dbReference>
<comment type="similarity">
    <text evidence="2">Belongs to the class-V pyridoxal-phosphate-dependent aminotransferase family. NifS/IscS subfamily.</text>
</comment>
<dbReference type="Proteomes" id="UP000231276">
    <property type="component" value="Unassembled WGS sequence"/>
</dbReference>
<dbReference type="Pfam" id="PF00266">
    <property type="entry name" value="Aminotran_5"/>
    <property type="match status" value="1"/>
</dbReference>
<dbReference type="InterPro" id="IPR015424">
    <property type="entry name" value="PyrdxlP-dep_Trfase"/>
</dbReference>
<keyword evidence="6" id="KW-0408">Iron</keyword>
<dbReference type="PANTHER" id="PTHR11601">
    <property type="entry name" value="CYSTEINE DESULFURYLASE FAMILY MEMBER"/>
    <property type="match status" value="1"/>
</dbReference>
<keyword evidence="3" id="KW-0808">Transferase</keyword>
<dbReference type="Gene3D" id="3.40.640.10">
    <property type="entry name" value="Type I PLP-dependent aspartate aminotransferase-like (Major domain)"/>
    <property type="match status" value="1"/>
</dbReference>
<evidence type="ECO:0000256" key="4">
    <source>
        <dbReference type="ARBA" id="ARBA00022723"/>
    </source>
</evidence>